<dbReference type="AlphaFoldDB" id="A0A0L0IU45"/>
<organism evidence="1 2">
    <name type="scientific">Pannonibacter phragmitetus</name>
    <dbReference type="NCBI Taxonomy" id="121719"/>
    <lineage>
        <taxon>Bacteria</taxon>
        <taxon>Pseudomonadati</taxon>
        <taxon>Pseudomonadota</taxon>
        <taxon>Alphaproteobacteria</taxon>
        <taxon>Hyphomicrobiales</taxon>
        <taxon>Stappiaceae</taxon>
        <taxon>Pannonibacter</taxon>
    </lineage>
</organism>
<dbReference type="SUPFAM" id="SSF143744">
    <property type="entry name" value="GlcG-like"/>
    <property type="match status" value="1"/>
</dbReference>
<protein>
    <submittedName>
        <fullName evidence="1">GlcG protein</fullName>
    </submittedName>
</protein>
<dbReference type="Pfam" id="PF03928">
    <property type="entry name" value="HbpS-like"/>
    <property type="match status" value="1"/>
</dbReference>
<accession>A0A0L0IU45</accession>
<dbReference type="RefSeq" id="WP_050474718.1">
    <property type="nucleotide sequence ID" value="NZ_CP013068.1"/>
</dbReference>
<dbReference type="Proteomes" id="UP000064921">
    <property type="component" value="Chromosome"/>
</dbReference>
<dbReference type="InterPro" id="IPR038084">
    <property type="entry name" value="PduO/GlcC-like_sf"/>
</dbReference>
<dbReference type="InterPro" id="IPR005624">
    <property type="entry name" value="PduO/GlcC-like"/>
</dbReference>
<dbReference type="PATRIC" id="fig|121719.5.peg.1627"/>
<gene>
    <name evidence="1" type="ORF">APZ00_21225</name>
</gene>
<name>A0A0L0IU45_9HYPH</name>
<dbReference type="PANTHER" id="PTHR34309">
    <property type="entry name" value="SLR1406 PROTEIN"/>
    <property type="match status" value="1"/>
</dbReference>
<evidence type="ECO:0000313" key="2">
    <source>
        <dbReference type="Proteomes" id="UP000064921"/>
    </source>
</evidence>
<dbReference type="STRING" id="121719.APZ00_21225"/>
<keyword evidence="2" id="KW-1185">Reference proteome</keyword>
<dbReference type="Gene3D" id="3.30.450.150">
    <property type="entry name" value="Haem-degrading domain"/>
    <property type="match status" value="1"/>
</dbReference>
<dbReference type="KEGG" id="pphr:APZ00_21225"/>
<sequence length="144" mass="14366">MLRLSQADAIIAAALTEARARNLAPLAVAVLDAGGHLVAYKREDGAGIVRFEIAFGKAWGSLGMGFGSRELTERASGNPVFFSALVPVSGGRMVPSPGGVLILNAEGEVIGAAGISGDLGPNDELCAVAGIEAAGLRAAPGAVV</sequence>
<dbReference type="PANTHER" id="PTHR34309:SF10">
    <property type="entry name" value="SLR1406 PROTEIN"/>
    <property type="match status" value="1"/>
</dbReference>
<dbReference type="EMBL" id="CP013068">
    <property type="protein sequence ID" value="ALV29259.1"/>
    <property type="molecule type" value="Genomic_DNA"/>
</dbReference>
<reference evidence="1 2" key="1">
    <citation type="submission" date="2015-10" db="EMBL/GenBank/DDBJ databases">
        <title>The world's first case of liver abscess caused by Pannonibacter phragmitetus.</title>
        <authorList>
            <person name="Ming D."/>
            <person name="Wang M."/>
            <person name="Zhou Y."/>
            <person name="Jiang T."/>
            <person name="Hu S."/>
        </authorList>
    </citation>
    <scope>NUCLEOTIDE SEQUENCE [LARGE SCALE GENOMIC DNA]</scope>
    <source>
        <strain evidence="1 2">31801</strain>
    </source>
</reference>
<evidence type="ECO:0000313" key="1">
    <source>
        <dbReference type="EMBL" id="ALV29259.1"/>
    </source>
</evidence>
<proteinExistence type="predicted"/>
<dbReference type="InterPro" id="IPR052517">
    <property type="entry name" value="GlcG_carb_metab_protein"/>
</dbReference>